<name>A0ABN9XQF0_9DINO</name>
<gene>
    <name evidence="1" type="ORF">PCOR1329_LOCUS77797</name>
</gene>
<proteinExistence type="predicted"/>
<organism evidence="1 2">
    <name type="scientific">Prorocentrum cordatum</name>
    <dbReference type="NCBI Taxonomy" id="2364126"/>
    <lineage>
        <taxon>Eukaryota</taxon>
        <taxon>Sar</taxon>
        <taxon>Alveolata</taxon>
        <taxon>Dinophyceae</taxon>
        <taxon>Prorocentrales</taxon>
        <taxon>Prorocentraceae</taxon>
        <taxon>Prorocentrum</taxon>
    </lineage>
</organism>
<sequence length="822" mass="89492">MRNAVPLRRQNAWARDLSADRMNFFLYPPTARRRSTYRRLALDDASDMVAALNALYGCERDAVGVLDVEARKVLTNFEDLILASPEVVSERRGRTPSRPYFDVTLRADKKAYVDFLRRLMDRRLLGVASESLNLVTPFVVAKKNGKQRLVLDCRLTNILFAHAPTVEIGSSEAMSAIELEPGQELCAASADIEACFYQCGGIGRLSNYFCLPSAPVEVALELGLAVDVCGQEFAGRERVHPCLVVLPMGWSWSFWLVQRIHLEMLRRAAVPDDRIALGAWPLPSLTSGPVELPYSDNINVLGVRAEEVTELRDRVVARFSEEGFSMREISETSVHSTILGADVGGHPPVTRRAGQKLWLLRGALQWLASGPIVTGRQAWIFSAVAVLLGSQLDRPWSSTVTATDASATGFGRSRASLWCMLGPLSVAGRGTFAEEPLSSSGRLPVPTLGLRPKGRRLATAAVGEGLVRRPSGLELHARLAKALEPNRSSPASAMALSRCELAAAADATRVGYKAYSDAFQVFLAEEGGAPSTIEDMEVRVLQFLDLMLEAECTRADASILVAAVKDAYPWCTGSQTMPRVSRGLRGYTKRRPPASRAPLPRELLGAVVSEMLARGQRGCALQVASTFFTYVRPGALRKLQVRQLLAPSRASGQLQCWSLILAPTQMDASMPGDPRGSRRELAKTGTSDETVIIGHPAWLGECPAAHVRGRAPTDLIFPAPGAFVAAQFGVAARKCGLPRVCLYQLRRGGASGDVLSGRRDRKTVKARGHWRTDSSLNRYGKPGAVHQLLNAMTPASRDFGRQTFEVVGSLFERTVAAETIPK</sequence>
<dbReference type="EMBL" id="CAUYUJ010020798">
    <property type="protein sequence ID" value="CAK0900553.1"/>
    <property type="molecule type" value="Genomic_DNA"/>
</dbReference>
<accession>A0ABN9XQF0</accession>
<evidence type="ECO:0000313" key="2">
    <source>
        <dbReference type="Proteomes" id="UP001189429"/>
    </source>
</evidence>
<protein>
    <submittedName>
        <fullName evidence="1">Uncharacterized protein</fullName>
    </submittedName>
</protein>
<reference evidence="1" key="1">
    <citation type="submission" date="2023-10" db="EMBL/GenBank/DDBJ databases">
        <authorList>
            <person name="Chen Y."/>
            <person name="Shah S."/>
            <person name="Dougan E. K."/>
            <person name="Thang M."/>
            <person name="Chan C."/>
        </authorList>
    </citation>
    <scope>NUCLEOTIDE SEQUENCE [LARGE SCALE GENOMIC DNA]</scope>
</reference>
<evidence type="ECO:0000313" key="1">
    <source>
        <dbReference type="EMBL" id="CAK0900553.1"/>
    </source>
</evidence>
<keyword evidence="2" id="KW-1185">Reference proteome</keyword>
<comment type="caution">
    <text evidence="1">The sequence shown here is derived from an EMBL/GenBank/DDBJ whole genome shotgun (WGS) entry which is preliminary data.</text>
</comment>
<dbReference type="Proteomes" id="UP001189429">
    <property type="component" value="Unassembled WGS sequence"/>
</dbReference>